<dbReference type="Gene3D" id="3.40.50.300">
    <property type="entry name" value="P-loop containing nucleotide triphosphate hydrolases"/>
    <property type="match status" value="1"/>
</dbReference>
<evidence type="ECO:0000313" key="4">
    <source>
        <dbReference type="EMBL" id="GAA2071523.1"/>
    </source>
</evidence>
<feature type="region of interest" description="Disordered" evidence="2">
    <location>
        <begin position="1"/>
        <end position="22"/>
    </location>
</feature>
<dbReference type="SUPFAM" id="SSF52540">
    <property type="entry name" value="P-loop containing nucleoside triphosphate hydrolases"/>
    <property type="match status" value="1"/>
</dbReference>
<dbReference type="PANTHER" id="PTHR30486">
    <property type="entry name" value="TWITCHING MOTILITY PROTEIN PILT"/>
    <property type="match status" value="1"/>
</dbReference>
<name>A0ABN2VTE4_9ACTN</name>
<keyword evidence="5" id="KW-1185">Reference proteome</keyword>
<dbReference type="PANTHER" id="PTHR30486:SF6">
    <property type="entry name" value="TYPE IV PILUS RETRACTATION ATPASE PILT"/>
    <property type="match status" value="1"/>
</dbReference>
<comment type="similarity">
    <text evidence="1">Belongs to the GSP E family.</text>
</comment>
<dbReference type="CDD" id="cd01130">
    <property type="entry name" value="VirB11-like_ATPase"/>
    <property type="match status" value="1"/>
</dbReference>
<evidence type="ECO:0000256" key="1">
    <source>
        <dbReference type="ARBA" id="ARBA00006611"/>
    </source>
</evidence>
<accession>A0ABN2VTE4</accession>
<dbReference type="InterPro" id="IPR050921">
    <property type="entry name" value="T4SS_GSP_E_ATPase"/>
</dbReference>
<organism evidence="4 5">
    <name type="scientific">Aeromicrobium halocynthiae</name>
    <dbReference type="NCBI Taxonomy" id="560557"/>
    <lineage>
        <taxon>Bacteria</taxon>
        <taxon>Bacillati</taxon>
        <taxon>Actinomycetota</taxon>
        <taxon>Actinomycetes</taxon>
        <taxon>Propionibacteriales</taxon>
        <taxon>Nocardioidaceae</taxon>
        <taxon>Aeromicrobium</taxon>
    </lineage>
</organism>
<dbReference type="EMBL" id="BAAAPY010000001">
    <property type="protein sequence ID" value="GAA2071523.1"/>
    <property type="molecule type" value="Genomic_DNA"/>
</dbReference>
<dbReference type="Proteomes" id="UP001501480">
    <property type="component" value="Unassembled WGS sequence"/>
</dbReference>
<comment type="caution">
    <text evidence="4">The sequence shown here is derived from an EMBL/GenBank/DDBJ whole genome shotgun (WGS) entry which is preliminary data.</text>
</comment>
<dbReference type="InterPro" id="IPR027417">
    <property type="entry name" value="P-loop_NTPase"/>
</dbReference>
<sequence>MDVDSSTSSPAGPDLSERVRQMVRDRRIDPQRDAGAVRQAAVDVVAEHERRSLTGAVRSLEEPERVVGQIVADVAGFGPLQPFLDDPTVEEIWINQPDRVFVAREGRPELTSVMLTAAQVRELIDRMLSTSGRRLDVSQPFVDAMLPGGHRLHVVLEGISRDFAAVNIRKFVARAHSLDDLVGLGTIDEPAACFLNACVRAGLNIVVSGGTQAGKTTLLNCLAAAIPASQRLITVEEVFELQCGHPDWVAMQTRQAGLEGTGAIDLRALVKEALRMRPSRIVVGEVRAAESLDMLLALNAGLPGMASLHASSGRQALVKLCTLPLLAGENIGSAFVVPTVATSVDVVVHTGLDAEGRRRVREILAVTGRVENGNVEADPVFVRRDGVMVRGHGVPTRREAFELAGVDLDQVLGLTRTGADDGGRR</sequence>
<dbReference type="Gene3D" id="3.30.450.380">
    <property type="match status" value="1"/>
</dbReference>
<protein>
    <submittedName>
        <fullName evidence="4">ATPase, T2SS/T4P/T4SS family</fullName>
    </submittedName>
</protein>
<dbReference type="RefSeq" id="WP_344324262.1">
    <property type="nucleotide sequence ID" value="NZ_BAAAPY010000001.1"/>
</dbReference>
<dbReference type="InterPro" id="IPR001482">
    <property type="entry name" value="T2SS/T4SS_dom"/>
</dbReference>
<evidence type="ECO:0000259" key="3">
    <source>
        <dbReference type="Pfam" id="PF00437"/>
    </source>
</evidence>
<feature type="domain" description="Bacterial type II secretion system protein E" evidence="3">
    <location>
        <begin position="75"/>
        <end position="348"/>
    </location>
</feature>
<proteinExistence type="inferred from homology"/>
<evidence type="ECO:0000256" key="2">
    <source>
        <dbReference type="SAM" id="MobiDB-lite"/>
    </source>
</evidence>
<feature type="compositionally biased region" description="Polar residues" evidence="2">
    <location>
        <begin position="1"/>
        <end position="10"/>
    </location>
</feature>
<evidence type="ECO:0000313" key="5">
    <source>
        <dbReference type="Proteomes" id="UP001501480"/>
    </source>
</evidence>
<dbReference type="Pfam" id="PF00437">
    <property type="entry name" value="T2SSE"/>
    <property type="match status" value="1"/>
</dbReference>
<reference evidence="4 5" key="1">
    <citation type="journal article" date="2019" name="Int. J. Syst. Evol. Microbiol.">
        <title>The Global Catalogue of Microorganisms (GCM) 10K type strain sequencing project: providing services to taxonomists for standard genome sequencing and annotation.</title>
        <authorList>
            <consortium name="The Broad Institute Genomics Platform"/>
            <consortium name="The Broad Institute Genome Sequencing Center for Infectious Disease"/>
            <person name="Wu L."/>
            <person name="Ma J."/>
        </authorList>
    </citation>
    <scope>NUCLEOTIDE SEQUENCE [LARGE SCALE GENOMIC DNA]</scope>
    <source>
        <strain evidence="4 5">JCM 15749</strain>
    </source>
</reference>
<gene>
    <name evidence="4" type="ORF">GCM10009821_06660</name>
</gene>